<name>A0ABV4U493_9BACT</name>
<keyword evidence="1" id="KW-0472">Membrane</keyword>
<proteinExistence type="predicted"/>
<sequence>MMTFLYIVLASVVAMLAGAGVLHLLPRLGGVGRRVSAAFCRAPALDIAITYFLIGPPLGGAIVAGWLGLLAAVVGQIVGLQTWVFLHELANPAARKGPRIVKTLNRIVGRWRNHTAVWITGIAVPLFWIVRVTQIIVYPPITWLVGLPRYRTGDWVNVSRHKFQGLVGHDLIWCLYCDWMTGVWSLGSEMLRNVESFWCPIRFDSSKKCENCKIDFPDVEGTPHSPAWVPADGNMQDVTELLEKQYTGKTNNAWFAHPARLTVKGEPVSERPAP</sequence>
<evidence type="ECO:0000313" key="2">
    <source>
        <dbReference type="EMBL" id="MFA9477128.1"/>
    </source>
</evidence>
<comment type="caution">
    <text evidence="2">The sequence shown here is derived from an EMBL/GenBank/DDBJ whole genome shotgun (WGS) entry which is preliminary data.</text>
</comment>
<protein>
    <submittedName>
        <fullName evidence="2">Uncharacterized protein</fullName>
    </submittedName>
</protein>
<feature type="transmembrane region" description="Helical" evidence="1">
    <location>
        <begin position="6"/>
        <end position="25"/>
    </location>
</feature>
<keyword evidence="3" id="KW-1185">Reference proteome</keyword>
<evidence type="ECO:0000313" key="3">
    <source>
        <dbReference type="Proteomes" id="UP001575105"/>
    </source>
</evidence>
<keyword evidence="1" id="KW-1133">Transmembrane helix</keyword>
<gene>
    <name evidence="2" type="ORF">ACERK3_02355</name>
</gene>
<feature type="transmembrane region" description="Helical" evidence="1">
    <location>
        <begin position="111"/>
        <end position="130"/>
    </location>
</feature>
<keyword evidence="1" id="KW-0812">Transmembrane</keyword>
<dbReference type="Proteomes" id="UP001575105">
    <property type="component" value="Unassembled WGS sequence"/>
</dbReference>
<evidence type="ECO:0000256" key="1">
    <source>
        <dbReference type="SAM" id="Phobius"/>
    </source>
</evidence>
<organism evidence="2 3">
    <name type="scientific">Natronomicrosphaera hydrolytica</name>
    <dbReference type="NCBI Taxonomy" id="3242702"/>
    <lineage>
        <taxon>Bacteria</taxon>
        <taxon>Pseudomonadati</taxon>
        <taxon>Planctomycetota</taxon>
        <taxon>Phycisphaerae</taxon>
        <taxon>Phycisphaerales</taxon>
        <taxon>Phycisphaeraceae</taxon>
        <taxon>Natronomicrosphaera</taxon>
    </lineage>
</organism>
<reference evidence="2 3" key="1">
    <citation type="submission" date="2024-08" db="EMBL/GenBank/DDBJ databases">
        <title>Whole-genome sequencing of halo(alkali)philic microorganisms from hypersaline lakes.</title>
        <authorList>
            <person name="Sorokin D.Y."/>
            <person name="Merkel A.Y."/>
            <person name="Messina E."/>
            <person name="Yakimov M."/>
        </authorList>
    </citation>
    <scope>NUCLEOTIDE SEQUENCE [LARGE SCALE GENOMIC DNA]</scope>
    <source>
        <strain evidence="2 3">AB-hyl4</strain>
    </source>
</reference>
<accession>A0ABV4U493</accession>
<dbReference type="RefSeq" id="WP_425344049.1">
    <property type="nucleotide sequence ID" value="NZ_JBGUBD010000001.1"/>
</dbReference>
<dbReference type="EMBL" id="JBGUBD010000001">
    <property type="protein sequence ID" value="MFA9477128.1"/>
    <property type="molecule type" value="Genomic_DNA"/>
</dbReference>